<dbReference type="OrthoDB" id="3214149at2759"/>
<evidence type="ECO:0000256" key="4">
    <source>
        <dbReference type="ARBA" id="ARBA00022771"/>
    </source>
</evidence>
<keyword evidence="10" id="KW-1185">Reference proteome</keyword>
<keyword evidence="6" id="KW-0539">Nucleus</keyword>
<organism evidence="9 10">
    <name type="scientific">Brenthis ino</name>
    <name type="common">lesser marbled fritillary</name>
    <dbReference type="NCBI Taxonomy" id="405034"/>
    <lineage>
        <taxon>Eukaryota</taxon>
        <taxon>Metazoa</taxon>
        <taxon>Ecdysozoa</taxon>
        <taxon>Arthropoda</taxon>
        <taxon>Hexapoda</taxon>
        <taxon>Insecta</taxon>
        <taxon>Pterygota</taxon>
        <taxon>Neoptera</taxon>
        <taxon>Endopterygota</taxon>
        <taxon>Lepidoptera</taxon>
        <taxon>Glossata</taxon>
        <taxon>Ditrysia</taxon>
        <taxon>Papilionoidea</taxon>
        <taxon>Nymphalidae</taxon>
        <taxon>Heliconiinae</taxon>
        <taxon>Argynnini</taxon>
        <taxon>Brenthis</taxon>
    </lineage>
</organism>
<dbReference type="Gene3D" id="3.30.160.60">
    <property type="entry name" value="Classic Zinc Finger"/>
    <property type="match status" value="5"/>
</dbReference>
<dbReference type="SMART" id="SM00355">
    <property type="entry name" value="ZnF_C2H2"/>
    <property type="match status" value="5"/>
</dbReference>
<dbReference type="Proteomes" id="UP000838878">
    <property type="component" value="Chromosome 9"/>
</dbReference>
<feature type="domain" description="C2H2-type" evidence="8">
    <location>
        <begin position="385"/>
        <end position="414"/>
    </location>
</feature>
<evidence type="ECO:0000256" key="7">
    <source>
        <dbReference type="PROSITE-ProRule" id="PRU00042"/>
    </source>
</evidence>
<evidence type="ECO:0000313" key="10">
    <source>
        <dbReference type="Proteomes" id="UP000838878"/>
    </source>
</evidence>
<evidence type="ECO:0000259" key="8">
    <source>
        <dbReference type="PROSITE" id="PS50157"/>
    </source>
</evidence>
<feature type="domain" description="C2H2-type" evidence="8">
    <location>
        <begin position="357"/>
        <end position="384"/>
    </location>
</feature>
<evidence type="ECO:0000313" key="9">
    <source>
        <dbReference type="EMBL" id="CAH0731652.1"/>
    </source>
</evidence>
<dbReference type="GO" id="GO:0008270">
    <property type="term" value="F:zinc ion binding"/>
    <property type="evidence" value="ECO:0007669"/>
    <property type="project" value="UniProtKB-KW"/>
</dbReference>
<accession>A0A8J9WAS4</accession>
<name>A0A8J9WAS4_9NEOP</name>
<dbReference type="GO" id="GO:0000981">
    <property type="term" value="F:DNA-binding transcription factor activity, RNA polymerase II-specific"/>
    <property type="evidence" value="ECO:0007669"/>
    <property type="project" value="TreeGrafter"/>
</dbReference>
<reference evidence="9" key="1">
    <citation type="submission" date="2021-12" db="EMBL/GenBank/DDBJ databases">
        <authorList>
            <person name="Martin H S."/>
        </authorList>
    </citation>
    <scope>NUCLEOTIDE SEQUENCE</scope>
</reference>
<dbReference type="InterPro" id="IPR013087">
    <property type="entry name" value="Znf_C2H2_type"/>
</dbReference>
<dbReference type="GO" id="GO:0005634">
    <property type="term" value="C:nucleus"/>
    <property type="evidence" value="ECO:0007669"/>
    <property type="project" value="UniProtKB-SubCell"/>
</dbReference>
<dbReference type="GO" id="GO:0140297">
    <property type="term" value="F:DNA-binding transcription factor binding"/>
    <property type="evidence" value="ECO:0007669"/>
    <property type="project" value="UniProtKB-ARBA"/>
</dbReference>
<dbReference type="InterPro" id="IPR056436">
    <property type="entry name" value="Znf-C2H2_ZIC1-5/GLI1-3-like"/>
</dbReference>
<dbReference type="PANTHER" id="PTHR45718">
    <property type="entry name" value="TRANSCRIPTIONAL ACTIVATOR CUBITUS INTERRUPTUS"/>
    <property type="match status" value="1"/>
</dbReference>
<evidence type="ECO:0000256" key="6">
    <source>
        <dbReference type="ARBA" id="ARBA00023242"/>
    </source>
</evidence>
<dbReference type="Pfam" id="PF00096">
    <property type="entry name" value="zf-C2H2"/>
    <property type="match status" value="3"/>
</dbReference>
<dbReference type="FunFam" id="3.30.160.60:FF:000218">
    <property type="entry name" value="Zinc finger protein 10"/>
    <property type="match status" value="1"/>
</dbReference>
<dbReference type="PANTHER" id="PTHR45718:SF4">
    <property type="entry name" value="TRANSCRIPTIONAL ACTIVATOR CUBITUS INTERRUPTUS"/>
    <property type="match status" value="1"/>
</dbReference>
<dbReference type="AlphaFoldDB" id="A0A8J9WAS4"/>
<proteinExistence type="predicted"/>
<dbReference type="PROSITE" id="PS00028">
    <property type="entry name" value="ZINC_FINGER_C2H2_1"/>
    <property type="match status" value="4"/>
</dbReference>
<protein>
    <recommendedName>
        <fullName evidence="8">C2H2-type domain-containing protein</fullName>
    </recommendedName>
</protein>
<feature type="domain" description="C2H2-type" evidence="8">
    <location>
        <begin position="445"/>
        <end position="476"/>
    </location>
</feature>
<dbReference type="FunFam" id="3.30.160.60:FF:001102">
    <property type="entry name" value="Transcription factor IIIA"/>
    <property type="match status" value="1"/>
</dbReference>
<keyword evidence="3" id="KW-0677">Repeat</keyword>
<dbReference type="EMBL" id="OV170229">
    <property type="protein sequence ID" value="CAH0731652.1"/>
    <property type="molecule type" value="Genomic_DNA"/>
</dbReference>
<keyword evidence="4 7" id="KW-0863">Zinc-finger</keyword>
<dbReference type="InterPro" id="IPR036236">
    <property type="entry name" value="Znf_C2H2_sf"/>
</dbReference>
<evidence type="ECO:0000256" key="2">
    <source>
        <dbReference type="ARBA" id="ARBA00022723"/>
    </source>
</evidence>
<keyword evidence="5" id="KW-0862">Zinc</keyword>
<evidence type="ECO:0000256" key="1">
    <source>
        <dbReference type="ARBA" id="ARBA00004123"/>
    </source>
</evidence>
<keyword evidence="2" id="KW-0479">Metal-binding</keyword>
<dbReference type="Pfam" id="PF23561">
    <property type="entry name" value="zf-C2H2_15"/>
    <property type="match status" value="1"/>
</dbReference>
<evidence type="ECO:0000256" key="5">
    <source>
        <dbReference type="ARBA" id="ARBA00022833"/>
    </source>
</evidence>
<feature type="domain" description="C2H2-type" evidence="8">
    <location>
        <begin position="415"/>
        <end position="444"/>
    </location>
</feature>
<dbReference type="GO" id="GO:0000978">
    <property type="term" value="F:RNA polymerase II cis-regulatory region sequence-specific DNA binding"/>
    <property type="evidence" value="ECO:0007669"/>
    <property type="project" value="TreeGrafter"/>
</dbReference>
<evidence type="ECO:0000256" key="3">
    <source>
        <dbReference type="ARBA" id="ARBA00022737"/>
    </source>
</evidence>
<dbReference type="PROSITE" id="PS50157">
    <property type="entry name" value="ZINC_FINGER_C2H2_2"/>
    <property type="match status" value="4"/>
</dbReference>
<dbReference type="FunFam" id="3.30.160.60:FF:000125">
    <property type="entry name" value="Putative zinc finger protein 143"/>
    <property type="match status" value="1"/>
</dbReference>
<sequence>MADYDLIPYDDDEPFQERNDNVTDLHAYYMSQFNLELENGKAKPKNDNFKYGVEESFDFEVLDNWNNTENNKTDFEIIDEVIDSNINDQNIKEVLLDLDSIEFDDSSFKSDSCDDNSKKNSYFQTNNDYIDDESLIDELCREDSESCRLTPDAFNEDYLKTVSNENLLPPIETAFSKRYCNYNTEEFNVQENVYNTNVVQTPNTPMISSLEHYSYPNNILYNLDNEKKYILPDTPTSCSEFNFDRNSRKVSISDSIESDVQSSGYYDENSENFDEDELFINLDEFGLIFERDNEAAKIDDKAGQNERRSEKDKTQGERVCLWEHCFERYPNQNTLVEHIERAHVNTYKGDEFSCLWRDCARARRPFNARYKLLIHMRVHSGHKPNRCHHPGCGKAFSRLENLKIHVRSHTGERPYACPAPHCRKAFSNSSDRAKHQRTHFNARPYACGAIGCGKRYTDPSSLRKHVKSHPHVTQVPRTCIPPTRPIRRTEQLVPSSPAKLATLRCIRDKLTVPRLQKL</sequence>
<dbReference type="FunFam" id="3.30.160.60:FF:000031">
    <property type="entry name" value="GLI family zinc finger 3"/>
    <property type="match status" value="1"/>
</dbReference>
<dbReference type="SUPFAM" id="SSF57667">
    <property type="entry name" value="beta-beta-alpha zinc fingers"/>
    <property type="match status" value="3"/>
</dbReference>
<gene>
    <name evidence="9" type="ORF">BINO364_LOCUS16461</name>
</gene>
<feature type="non-terminal residue" evidence="9">
    <location>
        <position position="518"/>
    </location>
</feature>
<comment type="subcellular location">
    <subcellularLocation>
        <location evidence="1">Nucleus</location>
    </subcellularLocation>
</comment>
<dbReference type="InterPro" id="IPR043359">
    <property type="entry name" value="GLI-like"/>
</dbReference>